<feature type="region of interest" description="Disordered" evidence="2">
    <location>
        <begin position="440"/>
        <end position="497"/>
    </location>
</feature>
<evidence type="ECO:0000313" key="4">
    <source>
        <dbReference type="Proteomes" id="UP000094527"/>
    </source>
</evidence>
<gene>
    <name evidence="3" type="ORF">Ocin01_10917</name>
</gene>
<name>A0A1D2MRP5_ORCCI</name>
<comment type="caution">
    <text evidence="3">The sequence shown here is derived from an EMBL/GenBank/DDBJ whole genome shotgun (WGS) entry which is preliminary data.</text>
</comment>
<evidence type="ECO:0000256" key="1">
    <source>
        <dbReference type="SAM" id="Coils"/>
    </source>
</evidence>
<dbReference type="Proteomes" id="UP000094527">
    <property type="component" value="Unassembled WGS sequence"/>
</dbReference>
<accession>A0A1D2MRP5</accession>
<dbReference type="EMBL" id="LJIJ01000623">
    <property type="protein sequence ID" value="ODM95769.1"/>
    <property type="molecule type" value="Genomic_DNA"/>
</dbReference>
<dbReference type="AlphaFoldDB" id="A0A1D2MRP5"/>
<keyword evidence="4" id="KW-1185">Reference proteome</keyword>
<feature type="compositionally biased region" description="Polar residues" evidence="2">
    <location>
        <begin position="126"/>
        <end position="139"/>
    </location>
</feature>
<reference evidence="3 4" key="1">
    <citation type="journal article" date="2016" name="Genome Biol. Evol.">
        <title>Gene Family Evolution Reflects Adaptation to Soil Environmental Stressors in the Genome of the Collembolan Orchesella cincta.</title>
        <authorList>
            <person name="Faddeeva-Vakhrusheva A."/>
            <person name="Derks M.F."/>
            <person name="Anvar S.Y."/>
            <person name="Agamennone V."/>
            <person name="Suring W."/>
            <person name="Smit S."/>
            <person name="van Straalen N.M."/>
            <person name="Roelofs D."/>
        </authorList>
    </citation>
    <scope>NUCLEOTIDE SEQUENCE [LARGE SCALE GENOMIC DNA]</scope>
    <source>
        <tissue evidence="3">Mixed pool</tissue>
    </source>
</reference>
<organism evidence="3 4">
    <name type="scientific">Orchesella cincta</name>
    <name type="common">Springtail</name>
    <name type="synonym">Podura cincta</name>
    <dbReference type="NCBI Taxonomy" id="48709"/>
    <lineage>
        <taxon>Eukaryota</taxon>
        <taxon>Metazoa</taxon>
        <taxon>Ecdysozoa</taxon>
        <taxon>Arthropoda</taxon>
        <taxon>Hexapoda</taxon>
        <taxon>Collembola</taxon>
        <taxon>Entomobryomorpha</taxon>
        <taxon>Entomobryoidea</taxon>
        <taxon>Orchesellidae</taxon>
        <taxon>Orchesellinae</taxon>
        <taxon>Orchesella</taxon>
    </lineage>
</organism>
<keyword evidence="1" id="KW-0175">Coiled coil</keyword>
<evidence type="ECO:0000256" key="2">
    <source>
        <dbReference type="SAM" id="MobiDB-lite"/>
    </source>
</evidence>
<feature type="compositionally biased region" description="Basic residues" evidence="2">
    <location>
        <begin position="464"/>
        <end position="473"/>
    </location>
</feature>
<protein>
    <submittedName>
        <fullName evidence="3">Uncharacterized protein</fullName>
    </submittedName>
</protein>
<proteinExistence type="predicted"/>
<sequence>MANNSINSIFKNGGQGIAELEGANHIQGIFYDLLGCLGGGDNPNLPKDFRQKPMTGFCEILDAFNETIKLRSTGSATVCEVRSSNLKQTISGNQVFATSSGDTLESYEPKESDSQFSTKSVEIRSSDSTNSLRTPSPEQVQIQEHYLEDQTYVETELDNYYQDTFDAPERLPAESSTQEKDKYEKDYNEYEDLNNNNNNEVVVNECILKEDNETPEYYDPDHVGEIGPPLHIPQISSTILSISQNEPELYDAIQKEMSKYSEEIKEIERILKANISSQRSPFVKQNQSQPMRHSIPLFDDGESLADGFMTPTSALEAMHDAASVGSSHFTPSAYLSTYQSCTSFTSGNGGRHHNADGIERTPSFYMDCLNLEEEGNDDHFLKALESVNPSFVCTGSQPIDPVYEPLIIVEGNLTDQGDTVSYQQNDEESKQGKIENEGFANCDGAQEDFHDATDSLPSTATSSKKQKRKKKRAIATASSEGERLWSSASPSEFDDLD</sequence>
<evidence type="ECO:0000313" key="3">
    <source>
        <dbReference type="EMBL" id="ODM95769.1"/>
    </source>
</evidence>
<feature type="coiled-coil region" evidence="1">
    <location>
        <begin position="173"/>
        <end position="200"/>
    </location>
</feature>
<feature type="region of interest" description="Disordered" evidence="2">
    <location>
        <begin position="100"/>
        <end position="139"/>
    </location>
</feature>